<name>A0A6H1PBM8_PRIMG</name>
<dbReference type="InterPro" id="IPR001387">
    <property type="entry name" value="Cro/C1-type_HTH"/>
</dbReference>
<evidence type="ECO:0000313" key="2">
    <source>
        <dbReference type="EMBL" id="QIZ11020.1"/>
    </source>
</evidence>
<accession>A0A6H1PBM8</accession>
<dbReference type="AlphaFoldDB" id="A0A6H1PBM8"/>
<reference evidence="2 3" key="1">
    <citation type="submission" date="2020-04" db="EMBL/GenBank/DDBJ databases">
        <title>Genome-Wide Identification of 5-Methylcytosine Sites in Bacterial Genomes By High-Throughput Sequencing of MspJI Restriction Fragments.</title>
        <authorList>
            <person name="Wu V."/>
        </authorList>
    </citation>
    <scope>NUCLEOTIDE SEQUENCE [LARGE SCALE GENOMIC DNA]</scope>
    <source>
        <strain evidence="2 3">S2</strain>
    </source>
</reference>
<protein>
    <submittedName>
        <fullName evidence="2">Helix-turn-helix transcriptional regulator</fullName>
    </submittedName>
</protein>
<dbReference type="Proteomes" id="UP000501868">
    <property type="component" value="Chromosome"/>
</dbReference>
<dbReference type="GO" id="GO:0003677">
    <property type="term" value="F:DNA binding"/>
    <property type="evidence" value="ECO:0007669"/>
    <property type="project" value="InterPro"/>
</dbReference>
<dbReference type="PROSITE" id="PS50943">
    <property type="entry name" value="HTH_CROC1"/>
    <property type="match status" value="1"/>
</dbReference>
<dbReference type="EMBL" id="CP051128">
    <property type="protein sequence ID" value="QIZ11020.1"/>
    <property type="molecule type" value="Genomic_DNA"/>
</dbReference>
<sequence length="90" mass="10466">MPIKDLAVCNQIIAKEVKVYDSEKFRLIRLYSGMSQRDFAEYIGVSTATIAHIETGNRTVTPMVKSRLAEKFDLTDDFLKYVDRYRRLSQ</sequence>
<gene>
    <name evidence="2" type="ORF">HFZ78_18710</name>
</gene>
<dbReference type="SMART" id="SM00530">
    <property type="entry name" value="HTH_XRE"/>
    <property type="match status" value="1"/>
</dbReference>
<evidence type="ECO:0000313" key="3">
    <source>
        <dbReference type="Proteomes" id="UP000501868"/>
    </source>
</evidence>
<reference evidence="2 3" key="2">
    <citation type="submission" date="2020-04" db="EMBL/GenBank/DDBJ databases">
        <authorList>
            <person name="Fomenkov A."/>
            <person name="Anton B.P."/>
            <person name="Roberts R.J."/>
        </authorList>
    </citation>
    <scope>NUCLEOTIDE SEQUENCE [LARGE SCALE GENOMIC DNA]</scope>
    <source>
        <strain evidence="2 3">S2</strain>
    </source>
</reference>
<dbReference type="Pfam" id="PF01381">
    <property type="entry name" value="HTH_3"/>
    <property type="match status" value="1"/>
</dbReference>
<dbReference type="CDD" id="cd00093">
    <property type="entry name" value="HTH_XRE"/>
    <property type="match status" value="1"/>
</dbReference>
<dbReference type="Gene3D" id="1.10.260.40">
    <property type="entry name" value="lambda repressor-like DNA-binding domains"/>
    <property type="match status" value="1"/>
</dbReference>
<evidence type="ECO:0000259" key="1">
    <source>
        <dbReference type="PROSITE" id="PS50943"/>
    </source>
</evidence>
<feature type="domain" description="HTH cro/C1-type" evidence="1">
    <location>
        <begin position="25"/>
        <end position="79"/>
    </location>
</feature>
<dbReference type="InterPro" id="IPR010982">
    <property type="entry name" value="Lambda_DNA-bd_dom_sf"/>
</dbReference>
<dbReference type="SUPFAM" id="SSF47413">
    <property type="entry name" value="lambda repressor-like DNA-binding domains"/>
    <property type="match status" value="1"/>
</dbReference>
<proteinExistence type="predicted"/>
<organism evidence="2 3">
    <name type="scientific">Priestia megaterium</name>
    <name type="common">Bacillus megaterium</name>
    <dbReference type="NCBI Taxonomy" id="1404"/>
    <lineage>
        <taxon>Bacteria</taxon>
        <taxon>Bacillati</taxon>
        <taxon>Bacillota</taxon>
        <taxon>Bacilli</taxon>
        <taxon>Bacillales</taxon>
        <taxon>Bacillaceae</taxon>
        <taxon>Priestia</taxon>
    </lineage>
</organism>